<gene>
    <name evidence="2" type="ORF">Afe05nite_44150</name>
</gene>
<protein>
    <submittedName>
        <fullName evidence="2">Transcriptional regulator</fullName>
    </submittedName>
</protein>
<dbReference type="PANTHER" id="PTHR39168:SF1">
    <property type="entry name" value="TRANSCRIPTIONAL REGULATORY PROTEIN"/>
    <property type="match status" value="1"/>
</dbReference>
<sequence>MIGGMDGAEDLAAWAGLLADRTRASFCLALLDGRAWTVGELAKHAGVAISTASEHADRLVRGGLLAQRRQGRHRYLQLASPQVAVLIETVASTPRRAAPVVTTLAAAHKRQNLAFARTCYDHLAGYLGVAVADALAGNGFVTRTRGLALTSRGIAWLGSLGVFLDGAGRRPVLRECLDWTERRSHLAGVAGAEICRHAFEAGWIVRIGSGRAVKVTAAGEEAFAEQLGIVIDPAGTGSPGAAHAVLAAARRR</sequence>
<dbReference type="InterPro" id="IPR011991">
    <property type="entry name" value="ArsR-like_HTH"/>
</dbReference>
<proteinExistence type="predicted"/>
<comment type="caution">
    <text evidence="2">The sequence shown here is derived from an EMBL/GenBank/DDBJ whole genome shotgun (WGS) entry which is preliminary data.</text>
</comment>
<dbReference type="PANTHER" id="PTHR39168">
    <property type="entry name" value="TRANSCRIPTIONAL REGULATOR-RELATED"/>
    <property type="match status" value="1"/>
</dbReference>
<dbReference type="GO" id="GO:0097063">
    <property type="term" value="F:cadmium ion sensor activity"/>
    <property type="evidence" value="ECO:0007669"/>
    <property type="project" value="TreeGrafter"/>
</dbReference>
<dbReference type="Pfam" id="PF12840">
    <property type="entry name" value="HTH_20"/>
    <property type="match status" value="1"/>
</dbReference>
<dbReference type="GO" id="GO:0003700">
    <property type="term" value="F:DNA-binding transcription factor activity"/>
    <property type="evidence" value="ECO:0007669"/>
    <property type="project" value="InterPro"/>
</dbReference>
<dbReference type="Gene3D" id="1.10.10.10">
    <property type="entry name" value="Winged helix-like DNA-binding domain superfamily/Winged helix DNA-binding domain"/>
    <property type="match status" value="1"/>
</dbReference>
<organism evidence="2 3">
    <name type="scientific">Paractinoplanes ferrugineus</name>
    <dbReference type="NCBI Taxonomy" id="113564"/>
    <lineage>
        <taxon>Bacteria</taxon>
        <taxon>Bacillati</taxon>
        <taxon>Actinomycetota</taxon>
        <taxon>Actinomycetes</taxon>
        <taxon>Micromonosporales</taxon>
        <taxon>Micromonosporaceae</taxon>
        <taxon>Paractinoplanes</taxon>
    </lineage>
</organism>
<feature type="domain" description="HTH arsR-type" evidence="1">
    <location>
        <begin position="5"/>
        <end position="98"/>
    </location>
</feature>
<dbReference type="InterPro" id="IPR036390">
    <property type="entry name" value="WH_DNA-bd_sf"/>
</dbReference>
<keyword evidence="3" id="KW-1185">Reference proteome</keyword>
<dbReference type="SUPFAM" id="SSF46785">
    <property type="entry name" value="Winged helix' DNA-binding domain"/>
    <property type="match status" value="1"/>
</dbReference>
<dbReference type="GO" id="GO:0032791">
    <property type="term" value="F:lead ion binding"/>
    <property type="evidence" value="ECO:0007669"/>
    <property type="project" value="TreeGrafter"/>
</dbReference>
<evidence type="ECO:0000313" key="2">
    <source>
        <dbReference type="EMBL" id="GIE12575.1"/>
    </source>
</evidence>
<dbReference type="EMBL" id="BOMM01000039">
    <property type="protein sequence ID" value="GIE12575.1"/>
    <property type="molecule type" value="Genomic_DNA"/>
</dbReference>
<dbReference type="GO" id="GO:0046686">
    <property type="term" value="P:response to cadmium ion"/>
    <property type="evidence" value="ECO:0007669"/>
    <property type="project" value="TreeGrafter"/>
</dbReference>
<dbReference type="InterPro" id="IPR036388">
    <property type="entry name" value="WH-like_DNA-bd_sf"/>
</dbReference>
<name>A0A919J243_9ACTN</name>
<dbReference type="InterPro" id="IPR001845">
    <property type="entry name" value="HTH_ArsR_DNA-bd_dom"/>
</dbReference>
<dbReference type="PROSITE" id="PS50987">
    <property type="entry name" value="HTH_ARSR_2"/>
    <property type="match status" value="1"/>
</dbReference>
<dbReference type="GO" id="GO:0003677">
    <property type="term" value="F:DNA binding"/>
    <property type="evidence" value="ECO:0007669"/>
    <property type="project" value="TreeGrafter"/>
</dbReference>
<accession>A0A919J243</accession>
<dbReference type="InterPro" id="IPR052543">
    <property type="entry name" value="HTH_Metal-responsive_Reg"/>
</dbReference>
<dbReference type="SMART" id="SM00418">
    <property type="entry name" value="HTH_ARSR"/>
    <property type="match status" value="1"/>
</dbReference>
<dbReference type="AlphaFoldDB" id="A0A919J243"/>
<reference evidence="2" key="1">
    <citation type="submission" date="2021-01" db="EMBL/GenBank/DDBJ databases">
        <title>Whole genome shotgun sequence of Actinoplanes ferrugineus NBRC 15555.</title>
        <authorList>
            <person name="Komaki H."/>
            <person name="Tamura T."/>
        </authorList>
    </citation>
    <scope>NUCLEOTIDE SEQUENCE</scope>
    <source>
        <strain evidence="2">NBRC 15555</strain>
    </source>
</reference>
<evidence type="ECO:0000313" key="3">
    <source>
        <dbReference type="Proteomes" id="UP000598174"/>
    </source>
</evidence>
<dbReference type="CDD" id="cd00090">
    <property type="entry name" value="HTH_ARSR"/>
    <property type="match status" value="1"/>
</dbReference>
<dbReference type="Proteomes" id="UP000598174">
    <property type="component" value="Unassembled WGS sequence"/>
</dbReference>
<dbReference type="GO" id="GO:0010288">
    <property type="term" value="P:response to lead ion"/>
    <property type="evidence" value="ECO:0007669"/>
    <property type="project" value="TreeGrafter"/>
</dbReference>
<evidence type="ECO:0000259" key="1">
    <source>
        <dbReference type="PROSITE" id="PS50987"/>
    </source>
</evidence>